<accession>A0A1X6PIK8</accession>
<dbReference type="AlphaFoldDB" id="A0A1X6PIK8"/>
<sequence length="127" mass="14624">MGLPGVYWLSHLENHEQNCDAPRKVELGLIDARYARKCEIYWASDKDANAKYLNHAVSNYKSAAAYFREAYAPETTPHIYQALDQAMTAADDRAVELEQRDFNKPSHGCQCDVCRQVVYRCPVHPWF</sequence>
<keyword evidence="2" id="KW-1185">Reference proteome</keyword>
<organism evidence="1 2">
    <name type="scientific">Porphyra umbilicalis</name>
    <name type="common">Purple laver</name>
    <name type="synonym">Red alga</name>
    <dbReference type="NCBI Taxonomy" id="2786"/>
    <lineage>
        <taxon>Eukaryota</taxon>
        <taxon>Rhodophyta</taxon>
        <taxon>Bangiophyceae</taxon>
        <taxon>Bangiales</taxon>
        <taxon>Bangiaceae</taxon>
        <taxon>Porphyra</taxon>
    </lineage>
</organism>
<evidence type="ECO:0000313" key="2">
    <source>
        <dbReference type="Proteomes" id="UP000218209"/>
    </source>
</evidence>
<protein>
    <submittedName>
        <fullName evidence="1">Uncharacterized protein</fullName>
    </submittedName>
</protein>
<dbReference type="EMBL" id="KV918769">
    <property type="protein sequence ID" value="OSX80670.1"/>
    <property type="molecule type" value="Genomic_DNA"/>
</dbReference>
<dbReference type="Proteomes" id="UP000218209">
    <property type="component" value="Unassembled WGS sequence"/>
</dbReference>
<name>A0A1X6PIK8_PORUM</name>
<reference evidence="1 2" key="1">
    <citation type="submission" date="2017-03" db="EMBL/GenBank/DDBJ databases">
        <title>WGS assembly of Porphyra umbilicalis.</title>
        <authorList>
            <person name="Brawley S.H."/>
            <person name="Blouin N.A."/>
            <person name="Ficko-Blean E."/>
            <person name="Wheeler G.L."/>
            <person name="Lohr M."/>
            <person name="Goodson H.V."/>
            <person name="Jenkins J.W."/>
            <person name="Blaby-Haas C.E."/>
            <person name="Helliwell K.E."/>
            <person name="Chan C."/>
            <person name="Marriage T."/>
            <person name="Bhattacharya D."/>
            <person name="Klein A.S."/>
            <person name="Badis Y."/>
            <person name="Brodie J."/>
            <person name="Cao Y."/>
            <person name="Collen J."/>
            <person name="Dittami S.M."/>
            <person name="Gachon C.M."/>
            <person name="Green B.R."/>
            <person name="Karpowicz S."/>
            <person name="Kim J.W."/>
            <person name="Kudahl U."/>
            <person name="Lin S."/>
            <person name="Michel G."/>
            <person name="Mittag M."/>
            <person name="Olson B.J."/>
            <person name="Pangilinan J."/>
            <person name="Peng Y."/>
            <person name="Qiu H."/>
            <person name="Shu S."/>
            <person name="Singer J.T."/>
            <person name="Smith A.G."/>
            <person name="Sprecher B.N."/>
            <person name="Wagner V."/>
            <person name="Wang W."/>
            <person name="Wang Z.-Y."/>
            <person name="Yan J."/>
            <person name="Yarish C."/>
            <person name="Zoeuner-Riek S."/>
            <person name="Zhuang Y."/>
            <person name="Zou Y."/>
            <person name="Lindquist E.A."/>
            <person name="Grimwood J."/>
            <person name="Barry K."/>
            <person name="Rokhsar D.S."/>
            <person name="Schmutz J."/>
            <person name="Stiller J.W."/>
            <person name="Grossman A.R."/>
            <person name="Prochnik S.E."/>
        </authorList>
    </citation>
    <scope>NUCLEOTIDE SEQUENCE [LARGE SCALE GENOMIC DNA]</scope>
    <source>
        <strain evidence="1">4086291</strain>
    </source>
</reference>
<gene>
    <name evidence="1" type="ORF">BU14_0033s0014</name>
</gene>
<evidence type="ECO:0000313" key="1">
    <source>
        <dbReference type="EMBL" id="OSX80670.1"/>
    </source>
</evidence>
<proteinExistence type="predicted"/>